<evidence type="ECO:0000313" key="3">
    <source>
        <dbReference type="Proteomes" id="UP000464330"/>
    </source>
</evidence>
<reference evidence="1 3" key="1">
    <citation type="journal article" date="2020" name="Int. J. Med. Microbiol.">
        <title>Discovery of Paenibacillus larvae ERIC V: Phenotypic and genomic comparison to genotypes ERIC I-IV reveal different inventories of virulence factors which correlate with epidemiological prevalences of American Foulbrood.</title>
        <authorList>
            <person name="Beims H."/>
            <person name="Bunk B."/>
            <person name="Erler S."/>
            <person name="Mohr K.I."/>
            <person name="Sproer C."/>
            <person name="Pradella S."/>
            <person name="Gunther G."/>
            <person name="Rohde M."/>
            <person name="von der Ohe W."/>
            <person name="Steinert M."/>
        </authorList>
    </citation>
    <scope>NUCLEOTIDE SEQUENCE [LARGE SCALE GENOMIC DNA]</scope>
    <source>
        <strain evidence="1">Eric_V</strain>
    </source>
</reference>
<dbReference type="EMBL" id="CP019717">
    <property type="protein sequence ID" value="QHZ50884.1"/>
    <property type="molecule type" value="Genomic_DNA"/>
</dbReference>
<dbReference type="EMBL" id="CP019717">
    <property type="protein sequence ID" value="QHZ50671.1"/>
    <property type="molecule type" value="Genomic_DNA"/>
</dbReference>
<evidence type="ECO:0000313" key="2">
    <source>
        <dbReference type="EMBL" id="QHZ50884.1"/>
    </source>
</evidence>
<dbReference type="RefSeq" id="WP_172423050.1">
    <property type="nucleotide sequence ID" value="NZ_CP019717.1"/>
</dbReference>
<accession>A0A6C0QQA4</accession>
<proteinExistence type="predicted"/>
<dbReference type="Proteomes" id="UP000464330">
    <property type="component" value="Chromosome"/>
</dbReference>
<sequence length="47" mass="5584">MTGQGIYDLYMSVYEKYLFSEDPAEVEILHEELQEIRRKYGIPDDAQ</sequence>
<organism evidence="1 3">
    <name type="scientific">Paenibacillus larvae subsp. larvae</name>
    <dbReference type="NCBI Taxonomy" id="147375"/>
    <lineage>
        <taxon>Bacteria</taxon>
        <taxon>Bacillati</taxon>
        <taxon>Bacillota</taxon>
        <taxon>Bacilli</taxon>
        <taxon>Bacillales</taxon>
        <taxon>Paenibacillaceae</taxon>
        <taxon>Paenibacillus</taxon>
    </lineage>
</organism>
<gene>
    <name evidence="1" type="ORF">ERICV_01513</name>
    <name evidence="2" type="ORF">ERICV_01729</name>
</gene>
<dbReference type="AlphaFoldDB" id="A0A6C0QQA4"/>
<protein>
    <submittedName>
        <fullName evidence="1">Uncharacterized protein</fullName>
    </submittedName>
</protein>
<name>A0A6C0QQA4_9BACL</name>
<evidence type="ECO:0000313" key="1">
    <source>
        <dbReference type="EMBL" id="QHZ50671.1"/>
    </source>
</evidence>